<dbReference type="Proteomes" id="UP000618818">
    <property type="component" value="Unassembled WGS sequence"/>
</dbReference>
<organism evidence="1 2">
    <name type="scientific">Nocardioides cavernae</name>
    <dbReference type="NCBI Taxonomy" id="1921566"/>
    <lineage>
        <taxon>Bacteria</taxon>
        <taxon>Bacillati</taxon>
        <taxon>Actinomycetota</taxon>
        <taxon>Actinomycetes</taxon>
        <taxon>Propionibacteriales</taxon>
        <taxon>Nocardioidaceae</taxon>
        <taxon>Nocardioides</taxon>
    </lineage>
</organism>
<dbReference type="SUPFAM" id="SSF140453">
    <property type="entry name" value="EsxAB dimer-like"/>
    <property type="match status" value="1"/>
</dbReference>
<dbReference type="RefSeq" id="WP_191193119.1">
    <property type="nucleotide sequence ID" value="NZ_JACXYZ010000001.1"/>
</dbReference>
<sequence length="106" mass="11604">MIISGHLQHDLSGRAVVSSFAAARVAEVDVRRRAAEASIDALVVAWQGGTARHQGSGWQEWDNAAHDAIDALAALLGSLDLARQELAELEQRPMVPRQVDRRELDR</sequence>
<gene>
    <name evidence="1" type="ORF">IEZ26_01240</name>
</gene>
<evidence type="ECO:0000313" key="1">
    <source>
        <dbReference type="EMBL" id="MBD3923230.1"/>
    </source>
</evidence>
<accession>A0ABR8N5R3</accession>
<dbReference type="InterPro" id="IPR036689">
    <property type="entry name" value="ESAT-6-like_sf"/>
</dbReference>
<reference evidence="1 2" key="1">
    <citation type="submission" date="2020-09" db="EMBL/GenBank/DDBJ databases">
        <title>novel species in genus Nocardioides.</title>
        <authorList>
            <person name="Zhang G."/>
        </authorList>
    </citation>
    <scope>NUCLEOTIDE SEQUENCE [LARGE SCALE GENOMIC DNA]</scope>
    <source>
        <strain evidence="1 2">KCTC 39551</strain>
    </source>
</reference>
<keyword evidence="2" id="KW-1185">Reference proteome</keyword>
<dbReference type="Gene3D" id="1.10.287.1060">
    <property type="entry name" value="ESAT-6-like"/>
    <property type="match status" value="1"/>
</dbReference>
<name>A0ABR8N5R3_9ACTN</name>
<evidence type="ECO:0008006" key="3">
    <source>
        <dbReference type="Google" id="ProtNLM"/>
    </source>
</evidence>
<dbReference type="EMBL" id="JACXYZ010000001">
    <property type="protein sequence ID" value="MBD3923230.1"/>
    <property type="molecule type" value="Genomic_DNA"/>
</dbReference>
<evidence type="ECO:0000313" key="2">
    <source>
        <dbReference type="Proteomes" id="UP000618818"/>
    </source>
</evidence>
<protein>
    <recommendedName>
        <fullName evidence="3">WXG100 family type VII secretion target</fullName>
    </recommendedName>
</protein>
<proteinExistence type="predicted"/>
<comment type="caution">
    <text evidence="1">The sequence shown here is derived from an EMBL/GenBank/DDBJ whole genome shotgun (WGS) entry which is preliminary data.</text>
</comment>